<dbReference type="eggNOG" id="COG1396">
    <property type="taxonomic scope" value="Bacteria"/>
</dbReference>
<dbReference type="CDD" id="cd00093">
    <property type="entry name" value="HTH_XRE"/>
    <property type="match status" value="1"/>
</dbReference>
<dbReference type="NCBIfam" id="TIGR01716">
    <property type="entry name" value="RGG_Cterm"/>
    <property type="match status" value="1"/>
</dbReference>
<accession>D0BN75</accession>
<dbReference type="RefSeq" id="WP_006703686.1">
    <property type="nucleotide sequence ID" value="NZ_KI391971.1"/>
</dbReference>
<dbReference type="OrthoDB" id="34624at2"/>
<dbReference type="Proteomes" id="UP000002939">
    <property type="component" value="Unassembled WGS sequence"/>
</dbReference>
<dbReference type="InterPro" id="IPR053163">
    <property type="entry name" value="HTH-type_regulator_Rgg"/>
</dbReference>
<organism evidence="2 3">
    <name type="scientific">Granulicatella elegans ATCC 700633</name>
    <dbReference type="NCBI Taxonomy" id="626369"/>
    <lineage>
        <taxon>Bacteria</taxon>
        <taxon>Bacillati</taxon>
        <taxon>Bacillota</taxon>
        <taxon>Bacilli</taxon>
        <taxon>Lactobacillales</taxon>
        <taxon>Carnobacteriaceae</taxon>
        <taxon>Granulicatella</taxon>
    </lineage>
</organism>
<dbReference type="InterPro" id="IPR001387">
    <property type="entry name" value="Cro/C1-type_HTH"/>
</dbReference>
<dbReference type="InterPro" id="IPR010982">
    <property type="entry name" value="Lambda_DNA-bd_dom_sf"/>
</dbReference>
<name>D0BN75_9LACT</name>
<dbReference type="PANTHER" id="PTHR37038:SF12">
    <property type="entry name" value="TRANSCRIPTIONAL REGULATOR"/>
    <property type="match status" value="1"/>
</dbReference>
<dbReference type="HOGENOM" id="CLU_072045_1_2_9"/>
<dbReference type="Pfam" id="PF01381">
    <property type="entry name" value="HTH_3"/>
    <property type="match status" value="1"/>
</dbReference>
<dbReference type="PANTHER" id="PTHR37038">
    <property type="entry name" value="TRANSCRIPTIONAL REGULATOR-RELATED"/>
    <property type="match status" value="1"/>
</dbReference>
<dbReference type="InterPro" id="IPR010057">
    <property type="entry name" value="Transcription_activator_Rgg_C"/>
</dbReference>
<protein>
    <submittedName>
        <fullName evidence="2">Transcriptional activator, Rgg/GadR/MutR family domain-containing protein</fullName>
    </submittedName>
</protein>
<reference evidence="2" key="1">
    <citation type="submission" date="2009-09" db="EMBL/GenBank/DDBJ databases">
        <authorList>
            <consortium name="The Broad Institute Genome Sequencing Platform"/>
            <person name="Ward D."/>
            <person name="Feldgarden M."/>
            <person name="Earl A."/>
            <person name="Young S.K."/>
            <person name="Zeng Q."/>
            <person name="Koehrsen M."/>
            <person name="Alvarado L."/>
            <person name="Berlin A."/>
            <person name="Bochicchio J."/>
            <person name="Borenstein D."/>
            <person name="Chapman S.B."/>
            <person name="Chen Z."/>
            <person name="Engels R."/>
            <person name="Freedman E."/>
            <person name="Gellesch M."/>
            <person name="Goldberg J."/>
            <person name="Griggs A."/>
            <person name="Gujja S."/>
            <person name="Heilman E."/>
            <person name="Heiman D."/>
            <person name="Hepburn T."/>
            <person name="Howarth C."/>
            <person name="Jen D."/>
            <person name="Larson L."/>
            <person name="Lewis B."/>
            <person name="Mehta T."/>
            <person name="Park D."/>
            <person name="Pearson M."/>
            <person name="Roberts A."/>
            <person name="Saif S."/>
            <person name="Shea T."/>
            <person name="Shenoy N."/>
            <person name="Sisk P."/>
            <person name="Stolte C."/>
            <person name="Sykes S."/>
            <person name="Thomson T."/>
            <person name="Walk T."/>
            <person name="White J."/>
            <person name="Yandava C."/>
            <person name="Sibley C.D."/>
            <person name="Field T.R."/>
            <person name="Grinwis M."/>
            <person name="Eshaghurshan C.S."/>
            <person name="Surette M.G."/>
            <person name="Haas B."/>
            <person name="Nusbaum C."/>
            <person name="Birren B."/>
        </authorList>
    </citation>
    <scope>NUCLEOTIDE SEQUENCE [LARGE SCALE GENOMIC DNA]</scope>
    <source>
        <strain evidence="2">ATCC 700633</strain>
    </source>
</reference>
<dbReference type="GO" id="GO:0003677">
    <property type="term" value="F:DNA binding"/>
    <property type="evidence" value="ECO:0007669"/>
    <property type="project" value="InterPro"/>
</dbReference>
<feature type="domain" description="HTH cro/C1-type" evidence="1">
    <location>
        <begin position="7"/>
        <end position="60"/>
    </location>
</feature>
<dbReference type="SMART" id="SM00530">
    <property type="entry name" value="HTH_XRE"/>
    <property type="match status" value="1"/>
</dbReference>
<dbReference type="PROSITE" id="PS50943">
    <property type="entry name" value="HTH_CROC1"/>
    <property type="match status" value="1"/>
</dbReference>
<dbReference type="STRING" id="626369.HMPREF0446_01410"/>
<dbReference type="AlphaFoldDB" id="D0BN75"/>
<gene>
    <name evidence="2" type="ORF">HMPREF0446_01410</name>
</gene>
<dbReference type="Gene3D" id="1.10.260.40">
    <property type="entry name" value="lambda repressor-like DNA-binding domains"/>
    <property type="match status" value="1"/>
</dbReference>
<evidence type="ECO:0000313" key="2">
    <source>
        <dbReference type="EMBL" id="EEW92565.1"/>
    </source>
</evidence>
<keyword evidence="3" id="KW-1185">Reference proteome</keyword>
<dbReference type="Gene3D" id="1.25.40.400">
    <property type="match status" value="1"/>
</dbReference>
<sequence length="283" mass="33898">MGHGEFIKKIRKEKHLTQKELAEGILSKNFLSKFERGESKITSEIFLNLLERLNVSLDEFEQLATSKHSQKEFLQKLDTFKSQKDVYLLENLKAEEKQLFQADRNRRHLHNQILVEAHIQYLQGKNIDVKQKRVIQSYLFEVEEWGDYEWELFGNIVFCLSTKETHLYIDSIFRKARLGKQDTMHKRMLCRILLNIFLEDIEANSSEASRVEKYLIEVLQDEEFYYEKIRFNYLQGILHIYQGYVEKGEQECLKMIDIFKNLKEVKKASQYQEYLECVLCEIE</sequence>
<evidence type="ECO:0000259" key="1">
    <source>
        <dbReference type="PROSITE" id="PS50943"/>
    </source>
</evidence>
<proteinExistence type="predicted"/>
<dbReference type="Pfam" id="PF21259">
    <property type="entry name" value="Rgg_C"/>
    <property type="match status" value="1"/>
</dbReference>
<reference evidence="2" key="2">
    <citation type="submission" date="2011-10" db="EMBL/GenBank/DDBJ databases">
        <title>The Genome Sequence of Granulicatella elegans ATCC 700633.</title>
        <authorList>
            <consortium name="The Broad Institute Genome Sequencing Platform"/>
            <consortium name="The Broad Institute Genome Sequencing Center for Infectious Disease"/>
            <person name="Earl A."/>
            <person name="Ward D."/>
            <person name="Feldgarden M."/>
            <person name="Gevers D."/>
            <person name="Sibley C.D."/>
            <person name="Field T.R."/>
            <person name="Grinwis M."/>
            <person name="Eshaghurshan C.S."/>
            <person name="Surette M.G."/>
            <person name="Young S.K."/>
            <person name="Zeng Q."/>
            <person name="Gargeya S."/>
            <person name="Fitzgerald M."/>
            <person name="Haas B."/>
            <person name="Abouelleil A."/>
            <person name="Alvarado L."/>
            <person name="Arachchi H.M."/>
            <person name="Berlin A."/>
            <person name="Brown A."/>
            <person name="Chapman S.B."/>
            <person name="Chen Z."/>
            <person name="Dunbar C."/>
            <person name="Freedman E."/>
            <person name="Gearin G."/>
            <person name="Goldberg J."/>
            <person name="Griggs A."/>
            <person name="Gujja S."/>
            <person name="Heiman D."/>
            <person name="Howarth C."/>
            <person name="Larson L."/>
            <person name="Lui A."/>
            <person name="MacDonald P.J.P."/>
            <person name="Montmayeur A."/>
            <person name="Murphy C."/>
            <person name="Neiman D."/>
            <person name="Pearson M."/>
            <person name="Priest M."/>
            <person name="Roberts A."/>
            <person name="Saif S."/>
            <person name="Shea T."/>
            <person name="Shenoy N."/>
            <person name="Sisk P."/>
            <person name="Stolte C."/>
            <person name="Sykes S."/>
            <person name="Wortman J."/>
            <person name="Nusbaum C."/>
            <person name="Birren B."/>
        </authorList>
    </citation>
    <scope>NUCLEOTIDE SEQUENCE [LARGE SCALE GENOMIC DNA]</scope>
    <source>
        <strain evidence="2">ATCC 700633</strain>
    </source>
</reference>
<dbReference type="SUPFAM" id="SSF47413">
    <property type="entry name" value="lambda repressor-like DNA-binding domains"/>
    <property type="match status" value="1"/>
</dbReference>
<comment type="caution">
    <text evidence="2">The sequence shown here is derived from an EMBL/GenBank/DDBJ whole genome shotgun (WGS) entry which is preliminary data.</text>
</comment>
<dbReference type="EMBL" id="ACRF02000003">
    <property type="protein sequence ID" value="EEW92565.1"/>
    <property type="molecule type" value="Genomic_DNA"/>
</dbReference>
<evidence type="ECO:0000313" key="3">
    <source>
        <dbReference type="Proteomes" id="UP000002939"/>
    </source>
</evidence>